<dbReference type="GO" id="GO:0046872">
    <property type="term" value="F:metal ion binding"/>
    <property type="evidence" value="ECO:0007669"/>
    <property type="project" value="UniProtKB-KW"/>
</dbReference>
<comment type="catalytic activity">
    <reaction evidence="1 9">
        <text>4-hydroxy-4-methyl-2-oxoglutarate = 2 pyruvate</text>
        <dbReference type="Rhea" id="RHEA:22748"/>
        <dbReference type="ChEBI" id="CHEBI:15361"/>
        <dbReference type="ChEBI" id="CHEBI:58276"/>
        <dbReference type="EC" id="4.1.3.17"/>
    </reaction>
</comment>
<dbReference type="NCBIfam" id="TIGR01935">
    <property type="entry name" value="NOT-MenG"/>
    <property type="match status" value="1"/>
</dbReference>
<evidence type="ECO:0000256" key="4">
    <source>
        <dbReference type="ARBA" id="ARBA00022723"/>
    </source>
</evidence>
<dbReference type="EC" id="4.1.3.17" evidence="9"/>
<dbReference type="InterPro" id="IPR005493">
    <property type="entry name" value="RraA/RraA-like"/>
</dbReference>
<keyword evidence="11" id="KW-1185">Reference proteome</keyword>
<dbReference type="Gene3D" id="3.50.30.40">
    <property type="entry name" value="Ribonuclease E inhibitor RraA/RraA-like"/>
    <property type="match status" value="1"/>
</dbReference>
<dbReference type="SUPFAM" id="SSF89562">
    <property type="entry name" value="RraA-like"/>
    <property type="match status" value="1"/>
</dbReference>
<keyword evidence="8" id="KW-0460">Magnesium</keyword>
<feature type="binding site" evidence="8">
    <location>
        <position position="103"/>
    </location>
    <ligand>
        <name>substrate</name>
    </ligand>
</feature>
<dbReference type="CDD" id="cd16841">
    <property type="entry name" value="RraA_family"/>
    <property type="match status" value="1"/>
</dbReference>
<gene>
    <name evidence="10" type="ORF">VNO78_33260</name>
</gene>
<dbReference type="GO" id="GO:0047443">
    <property type="term" value="F:4-hydroxy-4-methyl-2-oxoglutarate aldolase activity"/>
    <property type="evidence" value="ECO:0007669"/>
    <property type="project" value="UniProtKB-EC"/>
</dbReference>
<comment type="similarity">
    <text evidence="2 9">Belongs to the class II aldolase/RraA-like family.</text>
</comment>
<keyword evidence="5 9" id="KW-0456">Lyase</keyword>
<evidence type="ECO:0000256" key="5">
    <source>
        <dbReference type="ARBA" id="ARBA00023239"/>
    </source>
</evidence>
<dbReference type="GO" id="GO:0008948">
    <property type="term" value="F:oxaloacetate decarboxylase activity"/>
    <property type="evidence" value="ECO:0007669"/>
    <property type="project" value="UniProtKB-EC"/>
</dbReference>
<dbReference type="Pfam" id="PF03737">
    <property type="entry name" value="RraA-like"/>
    <property type="match status" value="1"/>
</dbReference>
<evidence type="ECO:0000313" key="10">
    <source>
        <dbReference type="EMBL" id="KAK7380743.1"/>
    </source>
</evidence>
<comment type="cofactor">
    <cofactor evidence="9">
        <name>a divalent metal cation</name>
        <dbReference type="ChEBI" id="CHEBI:60240"/>
    </cofactor>
</comment>
<comment type="cofactor">
    <cofactor evidence="8">
        <name>Mg(2+)</name>
        <dbReference type="ChEBI" id="CHEBI:18420"/>
    </cofactor>
</comment>
<dbReference type="PANTHER" id="PTHR33254">
    <property type="entry name" value="4-HYDROXY-4-METHYL-2-OXOGLUTARATE ALDOLASE 3-RELATED"/>
    <property type="match status" value="1"/>
</dbReference>
<organism evidence="10 11">
    <name type="scientific">Psophocarpus tetragonolobus</name>
    <name type="common">Winged bean</name>
    <name type="synonym">Dolichos tetragonolobus</name>
    <dbReference type="NCBI Taxonomy" id="3891"/>
    <lineage>
        <taxon>Eukaryota</taxon>
        <taxon>Viridiplantae</taxon>
        <taxon>Streptophyta</taxon>
        <taxon>Embryophyta</taxon>
        <taxon>Tracheophyta</taxon>
        <taxon>Spermatophyta</taxon>
        <taxon>Magnoliopsida</taxon>
        <taxon>eudicotyledons</taxon>
        <taxon>Gunneridae</taxon>
        <taxon>Pentapetalae</taxon>
        <taxon>rosids</taxon>
        <taxon>fabids</taxon>
        <taxon>Fabales</taxon>
        <taxon>Fabaceae</taxon>
        <taxon>Papilionoideae</taxon>
        <taxon>50 kb inversion clade</taxon>
        <taxon>NPAAA clade</taxon>
        <taxon>indigoferoid/millettioid clade</taxon>
        <taxon>Phaseoleae</taxon>
        <taxon>Psophocarpus</taxon>
    </lineage>
</organism>
<dbReference type="GO" id="GO:0051252">
    <property type="term" value="P:regulation of RNA metabolic process"/>
    <property type="evidence" value="ECO:0007669"/>
    <property type="project" value="InterPro"/>
</dbReference>
<protein>
    <recommendedName>
        <fullName evidence="9">4-hydroxy-4-methyl-2-oxoglutarate aldolase</fullName>
        <shortName evidence="9">HMG aldolase</shortName>
        <ecNumber evidence="9">4.1.1.112</ecNumber>
        <ecNumber evidence="9">4.1.3.17</ecNumber>
    </recommendedName>
    <alternativeName>
        <fullName evidence="9">Oxaloacetate decarboxylase</fullName>
    </alternativeName>
</protein>
<sequence length="166" mass="17911">MAIVPIADLCDENARHLASGEVRVLHPVFQIYGKATTFSGPVVTLRLHDDNVLLRELLLTKGEGRVIVIDGGGSMRCALLGGKLTQLAKNMGWAGIVINGCIRDVDEINACDIGVRALASHPVRPGKKRIGEKSVTVYVGGTFVQEGEWLYADKDGILISKFELSN</sequence>
<evidence type="ECO:0000256" key="9">
    <source>
        <dbReference type="RuleBase" id="RU004338"/>
    </source>
</evidence>
<dbReference type="AlphaFoldDB" id="A0AAN9P1V0"/>
<dbReference type="PANTHER" id="PTHR33254:SF4">
    <property type="entry name" value="4-HYDROXY-4-METHYL-2-OXOGLUTARATE ALDOLASE 3-RELATED"/>
    <property type="match status" value="1"/>
</dbReference>
<proteinExistence type="inferred from homology"/>
<evidence type="ECO:0000256" key="6">
    <source>
        <dbReference type="ARBA" id="ARBA00025046"/>
    </source>
</evidence>
<comment type="subunit">
    <text evidence="3 9">Homotrimer.</text>
</comment>
<accession>A0AAN9P1V0</accession>
<dbReference type="Proteomes" id="UP001386955">
    <property type="component" value="Unassembled WGS sequence"/>
</dbReference>
<comment type="catalytic activity">
    <reaction evidence="7 9">
        <text>oxaloacetate + H(+) = pyruvate + CO2</text>
        <dbReference type="Rhea" id="RHEA:15641"/>
        <dbReference type="ChEBI" id="CHEBI:15361"/>
        <dbReference type="ChEBI" id="CHEBI:15378"/>
        <dbReference type="ChEBI" id="CHEBI:16452"/>
        <dbReference type="ChEBI" id="CHEBI:16526"/>
        <dbReference type="EC" id="4.1.1.112"/>
    </reaction>
</comment>
<name>A0AAN9P1V0_PSOTE</name>
<evidence type="ECO:0000256" key="2">
    <source>
        <dbReference type="ARBA" id="ARBA00008621"/>
    </source>
</evidence>
<dbReference type="GO" id="GO:0008428">
    <property type="term" value="F:ribonuclease inhibitor activity"/>
    <property type="evidence" value="ECO:0007669"/>
    <property type="project" value="InterPro"/>
</dbReference>
<keyword evidence="4 8" id="KW-0479">Metal-binding</keyword>
<feature type="binding site" evidence="8">
    <location>
        <begin position="81"/>
        <end position="84"/>
    </location>
    <ligand>
        <name>substrate</name>
    </ligand>
</feature>
<dbReference type="NCBIfam" id="NF006875">
    <property type="entry name" value="PRK09372.1"/>
    <property type="match status" value="1"/>
</dbReference>
<dbReference type="InterPro" id="IPR010203">
    <property type="entry name" value="RraA"/>
</dbReference>
<evidence type="ECO:0000256" key="3">
    <source>
        <dbReference type="ARBA" id="ARBA00011233"/>
    </source>
</evidence>
<dbReference type="EMBL" id="JAYMYS010000009">
    <property type="protein sequence ID" value="KAK7380743.1"/>
    <property type="molecule type" value="Genomic_DNA"/>
</dbReference>
<evidence type="ECO:0000256" key="8">
    <source>
        <dbReference type="PIRSR" id="PIRSR605493-1"/>
    </source>
</evidence>
<evidence type="ECO:0000313" key="11">
    <source>
        <dbReference type="Proteomes" id="UP001386955"/>
    </source>
</evidence>
<evidence type="ECO:0000256" key="1">
    <source>
        <dbReference type="ARBA" id="ARBA00001342"/>
    </source>
</evidence>
<comment type="caution">
    <text evidence="10">The sequence shown here is derived from an EMBL/GenBank/DDBJ whole genome shotgun (WGS) entry which is preliminary data.</text>
</comment>
<dbReference type="InterPro" id="IPR036704">
    <property type="entry name" value="RraA/RraA-like_sf"/>
</dbReference>
<feature type="binding site" evidence="8">
    <location>
        <position position="104"/>
    </location>
    <ligand>
        <name>Mg(2+)</name>
        <dbReference type="ChEBI" id="CHEBI:18420"/>
    </ligand>
</feature>
<evidence type="ECO:0000256" key="7">
    <source>
        <dbReference type="ARBA" id="ARBA00047973"/>
    </source>
</evidence>
<comment type="function">
    <text evidence="6 9">Catalyzes the aldol cleavage of 4-hydroxy-4-methyl-2-oxoglutarate (HMG) into 2 molecules of pyruvate. Also contains a secondary oxaloacetate (OAA) decarboxylase activity due to the common pyruvate enolate transition state formed following C-C bond cleavage in the retro-aldol and decarboxylation reactions.</text>
</comment>
<reference evidence="10 11" key="1">
    <citation type="submission" date="2024-01" db="EMBL/GenBank/DDBJ databases">
        <title>The genomes of 5 underutilized Papilionoideae crops provide insights into root nodulation and disease resistanc.</title>
        <authorList>
            <person name="Jiang F."/>
        </authorList>
    </citation>
    <scope>NUCLEOTIDE SEQUENCE [LARGE SCALE GENOMIC DNA]</scope>
    <source>
        <strain evidence="10">DUOXIRENSHENG_FW03</strain>
        <tissue evidence="10">Leaves</tissue>
    </source>
</reference>
<dbReference type="EC" id="4.1.1.112" evidence="9"/>